<organism evidence="1 2">
    <name type="scientific">Rhodanobacter glycinis</name>
    <dbReference type="NCBI Taxonomy" id="582702"/>
    <lineage>
        <taxon>Bacteria</taxon>
        <taxon>Pseudomonadati</taxon>
        <taxon>Pseudomonadota</taxon>
        <taxon>Gammaproteobacteria</taxon>
        <taxon>Lysobacterales</taxon>
        <taxon>Rhodanobacteraceae</taxon>
        <taxon>Rhodanobacter</taxon>
    </lineage>
</organism>
<dbReference type="AlphaFoldDB" id="A0A502C7E8"/>
<comment type="caution">
    <text evidence="1">The sequence shown here is derived from an EMBL/GenBank/DDBJ whole genome shotgun (WGS) entry which is preliminary data.</text>
</comment>
<dbReference type="EMBL" id="RCZO01000005">
    <property type="protein sequence ID" value="TPG08574.1"/>
    <property type="molecule type" value="Genomic_DNA"/>
</dbReference>
<dbReference type="InterPro" id="IPR021634">
    <property type="entry name" value="DUF3240"/>
</dbReference>
<name>A0A502C7E8_9GAMM</name>
<dbReference type="OrthoDB" id="8537254at2"/>
<dbReference type="RefSeq" id="WP_140652170.1">
    <property type="nucleotide sequence ID" value="NZ_RCZB01000003.1"/>
</dbReference>
<dbReference type="Pfam" id="PF11582">
    <property type="entry name" value="DUF3240"/>
    <property type="match status" value="1"/>
</dbReference>
<evidence type="ECO:0000313" key="1">
    <source>
        <dbReference type="EMBL" id="TPG08574.1"/>
    </source>
</evidence>
<dbReference type="Gene3D" id="3.30.70.120">
    <property type="match status" value="1"/>
</dbReference>
<reference evidence="1 2" key="1">
    <citation type="journal article" date="2019" name="Environ. Microbiol.">
        <title>Species interactions and distinct microbial communities in high Arctic permafrost affected cryosols are associated with the CH4 and CO2 gas fluxes.</title>
        <authorList>
            <person name="Altshuler I."/>
            <person name="Hamel J."/>
            <person name="Turney S."/>
            <person name="Magnuson E."/>
            <person name="Levesque R."/>
            <person name="Greer C."/>
            <person name="Whyte L.G."/>
        </authorList>
    </citation>
    <scope>NUCLEOTIDE SEQUENCE [LARGE SCALE GENOMIC DNA]</scope>
    <source>
        <strain evidence="1 2">S13Y</strain>
    </source>
</reference>
<dbReference type="InterPro" id="IPR015867">
    <property type="entry name" value="N-reg_PII/ATP_PRibTrfase_C"/>
</dbReference>
<evidence type="ECO:0000313" key="2">
    <source>
        <dbReference type="Proteomes" id="UP000319486"/>
    </source>
</evidence>
<gene>
    <name evidence="1" type="ORF">EAH88_09995</name>
</gene>
<dbReference type="Proteomes" id="UP000319486">
    <property type="component" value="Unassembled WGS sequence"/>
</dbReference>
<sequence>MDKYCFSLVCVPDVEEKLLDALLTAFNEEVFTSTPTCSHGTAMGRLSPAEQVMGRSRSVLVQILVSDPEMQTLLTLLADDFAGTGIRYWATPLTLEGEVA</sequence>
<proteinExistence type="predicted"/>
<accession>A0A502C7E8</accession>
<protein>
    <submittedName>
        <fullName evidence="1">DUF3240 domain-containing protein</fullName>
    </submittedName>
</protein>
<keyword evidence="2" id="KW-1185">Reference proteome</keyword>